<feature type="region of interest" description="Disordered" evidence="1">
    <location>
        <begin position="327"/>
        <end position="400"/>
    </location>
</feature>
<feature type="region of interest" description="Disordered" evidence="1">
    <location>
        <begin position="484"/>
        <end position="512"/>
    </location>
</feature>
<accession>A0AAD8U644</accession>
<evidence type="ECO:0000313" key="2">
    <source>
        <dbReference type="EMBL" id="KAK1697739.1"/>
    </source>
</evidence>
<gene>
    <name evidence="2" type="ORF">QYE76_014436</name>
</gene>
<dbReference type="AlphaFoldDB" id="A0AAD8U644"/>
<feature type="compositionally biased region" description="Gly residues" evidence="1">
    <location>
        <begin position="281"/>
        <end position="296"/>
    </location>
</feature>
<sequence length="512" mass="54186">MTVGLATGGANGDCLGVRQISSPVFTAAGKEEGASPEGLPGGRFWVLQELDDEEDGQAEVTPVRDWASMRYGCHTPSSASGRDLDESSTALARRALKRVHRQQAQRLAATAVIELDEGMVSPSSRPLGKSTSKIKVLPVLEPTVFRDESSHGWSVVHRRRWLPAIGKKRHDPLNSLNSNLDCSGQQKPWADDRVQGARRGPLPIVHRALQAARRHTRSESRYQRVEVGGVVAGRSFHKFLGFTWKRLETGAPAALRRSQPSKMSGDGGQNFNPGRGSFNHGRGGFQPQGGFGGAGRGAFAARGRQGLRGQGGYGAGPGYGFGGGRAGQAASMNSHGRNYGRGDAGGAAGRTGGHGVQEENWDDGPSNYQRGPRFGFGANQRWNNNNNAGRGGYQNRATSHGGVARGGFDADLLQQTVQAVVAAVTAAQKVPEAAGMAQVQATPPLETVAVNREEVVPVAAPTVGQQQRVVAQQVGIDPQIVAAKGKEVEGPGPSKKKKEEKSGCFRCKQPGH</sequence>
<keyword evidence="3" id="KW-1185">Reference proteome</keyword>
<evidence type="ECO:0000313" key="3">
    <source>
        <dbReference type="Proteomes" id="UP001231189"/>
    </source>
</evidence>
<feature type="region of interest" description="Disordered" evidence="1">
    <location>
        <begin position="254"/>
        <end position="297"/>
    </location>
</feature>
<proteinExistence type="predicted"/>
<protein>
    <submittedName>
        <fullName evidence="2">Uncharacterized protein</fullName>
    </submittedName>
</protein>
<feature type="compositionally biased region" description="Gly residues" evidence="1">
    <location>
        <begin position="342"/>
        <end position="355"/>
    </location>
</feature>
<dbReference type="Proteomes" id="UP001231189">
    <property type="component" value="Unassembled WGS sequence"/>
</dbReference>
<name>A0AAD8U644_LOLMU</name>
<feature type="compositionally biased region" description="Low complexity" evidence="1">
    <location>
        <begin position="377"/>
        <end position="397"/>
    </location>
</feature>
<evidence type="ECO:0000256" key="1">
    <source>
        <dbReference type="SAM" id="MobiDB-lite"/>
    </source>
</evidence>
<reference evidence="2" key="1">
    <citation type="submission" date="2023-07" db="EMBL/GenBank/DDBJ databases">
        <title>A chromosome-level genome assembly of Lolium multiflorum.</title>
        <authorList>
            <person name="Chen Y."/>
            <person name="Copetti D."/>
            <person name="Kolliker R."/>
            <person name="Studer B."/>
        </authorList>
    </citation>
    <scope>NUCLEOTIDE SEQUENCE</scope>
    <source>
        <strain evidence="2">02402/16</strain>
        <tissue evidence="2">Leaf</tissue>
    </source>
</reference>
<organism evidence="2 3">
    <name type="scientific">Lolium multiflorum</name>
    <name type="common">Italian ryegrass</name>
    <name type="synonym">Lolium perenne subsp. multiflorum</name>
    <dbReference type="NCBI Taxonomy" id="4521"/>
    <lineage>
        <taxon>Eukaryota</taxon>
        <taxon>Viridiplantae</taxon>
        <taxon>Streptophyta</taxon>
        <taxon>Embryophyta</taxon>
        <taxon>Tracheophyta</taxon>
        <taxon>Spermatophyta</taxon>
        <taxon>Magnoliopsida</taxon>
        <taxon>Liliopsida</taxon>
        <taxon>Poales</taxon>
        <taxon>Poaceae</taxon>
        <taxon>BOP clade</taxon>
        <taxon>Pooideae</taxon>
        <taxon>Poodae</taxon>
        <taxon>Poeae</taxon>
        <taxon>Poeae Chloroplast Group 2 (Poeae type)</taxon>
        <taxon>Loliodinae</taxon>
        <taxon>Loliinae</taxon>
        <taxon>Lolium</taxon>
    </lineage>
</organism>
<dbReference type="EMBL" id="JAUUTY010000001">
    <property type="protein sequence ID" value="KAK1697739.1"/>
    <property type="molecule type" value="Genomic_DNA"/>
</dbReference>
<comment type="caution">
    <text evidence="2">The sequence shown here is derived from an EMBL/GenBank/DDBJ whole genome shotgun (WGS) entry which is preliminary data.</text>
</comment>